<organism evidence="2 3">
    <name type="scientific">Streptococcus suis</name>
    <dbReference type="NCBI Taxonomy" id="1307"/>
    <lineage>
        <taxon>Bacteria</taxon>
        <taxon>Bacillati</taxon>
        <taxon>Bacillota</taxon>
        <taxon>Bacilli</taxon>
        <taxon>Lactobacillales</taxon>
        <taxon>Streptococcaceae</taxon>
        <taxon>Streptococcus</taxon>
    </lineage>
</organism>
<dbReference type="EMBL" id="FIGG01000003">
    <property type="protein sequence ID" value="CYU64388.1"/>
    <property type="molecule type" value="Genomic_DNA"/>
</dbReference>
<dbReference type="AlphaFoldDB" id="A0A0Z8BJ87"/>
<evidence type="ECO:0000256" key="1">
    <source>
        <dbReference type="SAM" id="Phobius"/>
    </source>
</evidence>
<feature type="transmembrane region" description="Helical" evidence="1">
    <location>
        <begin position="21"/>
        <end position="36"/>
    </location>
</feature>
<accession>A0A0Z8BJ87</accession>
<evidence type="ECO:0000313" key="2">
    <source>
        <dbReference type="EMBL" id="CYU64388.1"/>
    </source>
</evidence>
<sequence length="255" mass="30790">MRNIKSKILLNRWKLENGLKIVLFVQIIINLCSFNYPKWLTLLLPFITLIELSLLLLFYFEITKIETAILQNLDIEVLEEYISKIETCHFSGKSQNIYLFKLSNYYYIFGQFEKSIDLLKKVEFEKLPSGSYSALDYYFQAYFIRIKMKSWDKLENIKDHFLSYQSNKVSEYKKKQSYMTYIEIFDTLFIQNNVISNFVLPENNLYEYIRNRYLYAINALNRGDKMLAREEFQKIVTYSDKLYMVREAQEWLNNN</sequence>
<dbReference type="Proteomes" id="UP000072530">
    <property type="component" value="Unassembled WGS sequence"/>
</dbReference>
<gene>
    <name evidence="2" type="ORF">ERS132393_01086</name>
</gene>
<reference evidence="2 3" key="1">
    <citation type="submission" date="2016-02" db="EMBL/GenBank/DDBJ databases">
        <authorList>
            <consortium name="Pathogen Informatics"/>
        </authorList>
    </citation>
    <scope>NUCLEOTIDE SEQUENCE [LARGE SCALE GENOMIC DNA]</scope>
    <source>
        <strain evidence="2 3">LSS31</strain>
    </source>
</reference>
<proteinExistence type="predicted"/>
<keyword evidence="1" id="KW-0472">Membrane</keyword>
<protein>
    <submittedName>
        <fullName evidence="2">Uncharacterized protein</fullName>
    </submittedName>
</protein>
<name>A0A0Z8BJ87_STRSU</name>
<dbReference type="RefSeq" id="WP_044671225.1">
    <property type="nucleotide sequence ID" value="NZ_CEDJ01000098.1"/>
</dbReference>
<keyword evidence="1" id="KW-0812">Transmembrane</keyword>
<keyword evidence="1" id="KW-1133">Transmembrane helix</keyword>
<evidence type="ECO:0000313" key="3">
    <source>
        <dbReference type="Proteomes" id="UP000072530"/>
    </source>
</evidence>